<dbReference type="GO" id="GO:0046872">
    <property type="term" value="F:metal ion binding"/>
    <property type="evidence" value="ECO:0007669"/>
    <property type="project" value="UniProtKB-KW"/>
</dbReference>
<dbReference type="InterPro" id="IPR016047">
    <property type="entry name" value="M23ase_b-sheet_dom"/>
</dbReference>
<comment type="cofactor">
    <cofactor evidence="1">
        <name>Zn(2+)</name>
        <dbReference type="ChEBI" id="CHEBI:29105"/>
    </cofactor>
</comment>
<dbReference type="GO" id="GO:0030313">
    <property type="term" value="C:cell envelope"/>
    <property type="evidence" value="ECO:0007669"/>
    <property type="project" value="UniProtKB-SubCell"/>
</dbReference>
<feature type="region of interest" description="Disordered" evidence="8">
    <location>
        <begin position="423"/>
        <end position="446"/>
    </location>
</feature>
<accession>A0A5M4BBB8</accession>
<proteinExistence type="predicted"/>
<dbReference type="PANTHER" id="PTHR21666:SF288">
    <property type="entry name" value="CELL DIVISION PROTEIN YTFB"/>
    <property type="match status" value="1"/>
</dbReference>
<dbReference type="InterPro" id="IPR011055">
    <property type="entry name" value="Dup_hybrid_motif"/>
</dbReference>
<evidence type="ECO:0000256" key="5">
    <source>
        <dbReference type="ARBA" id="ARBA00022801"/>
    </source>
</evidence>
<dbReference type="GO" id="GO:0004222">
    <property type="term" value="F:metalloendopeptidase activity"/>
    <property type="evidence" value="ECO:0007669"/>
    <property type="project" value="TreeGrafter"/>
</dbReference>
<dbReference type="GO" id="GO:0006508">
    <property type="term" value="P:proteolysis"/>
    <property type="evidence" value="ECO:0007669"/>
    <property type="project" value="UniProtKB-KW"/>
</dbReference>
<feature type="compositionally biased region" description="Acidic residues" evidence="8">
    <location>
        <begin position="423"/>
        <end position="438"/>
    </location>
</feature>
<keyword evidence="7" id="KW-0482">Metalloprotease</keyword>
<dbReference type="Proteomes" id="UP000398217">
    <property type="component" value="Unassembled WGS sequence"/>
</dbReference>
<protein>
    <submittedName>
        <fullName evidence="11">Peptidase M23</fullName>
    </submittedName>
</protein>
<sequence>MLLKEDFKKGIFFLLATPFFWSCDGLITKLKEEKKEEKEKIVVVEEPKKEPVFEFGFNLDEYSIVKDTVKSGDTFGKILASNNVGASEIHEISTKMKEVLDSRMLRAGKAYALLFDKKNPSKPHSFVYQPSLTEYVVVKMSDSIYAYSEKRKITIVEREKAGFIKNSLIESALDVGMSYNVAFNLSQIFDYTIDFFHLQEGDNFKIIYEERYVDDTIYAGVANVKAAYFEHKGKPYYAFNYVTDSVSGKKGFYDEKGNTMKRMFLKAPLEIFRITSRFGMRYHPVLHRMKNHFGTDYAAPHGTPIRATAAGTVIEAGYNGGNGNYVKIKHNATYTTQYLHMSKILVKKGQHVPQGHIIGKVGSTGLATGPHVCYRFWKNGKQVDPLKEKMPESIPIDEKLKERYLQDIASVKQQLDALKAVPIEEETQEKENDMDLSVEEQTLSQL</sequence>
<evidence type="ECO:0000256" key="3">
    <source>
        <dbReference type="ARBA" id="ARBA00022670"/>
    </source>
</evidence>
<dbReference type="CDD" id="cd12797">
    <property type="entry name" value="M23_peptidase"/>
    <property type="match status" value="1"/>
</dbReference>
<dbReference type="InterPro" id="IPR045834">
    <property type="entry name" value="Csd3_N2"/>
</dbReference>
<evidence type="ECO:0000313" key="12">
    <source>
        <dbReference type="Proteomes" id="UP000398217"/>
    </source>
</evidence>
<keyword evidence="6" id="KW-0862">Zinc</keyword>
<evidence type="ECO:0000256" key="7">
    <source>
        <dbReference type="ARBA" id="ARBA00023049"/>
    </source>
</evidence>
<keyword evidence="12" id="KW-1185">Reference proteome</keyword>
<reference evidence="12" key="1">
    <citation type="journal article" date="2020" name="Int. J. Syst. Evol. Microbiol.">
        <title>Capnocytophaga felis sp. nov. isolated from the feline oral cavity.</title>
        <authorList>
            <person name="Suzuki M."/>
            <person name="Umeda K."/>
            <person name="Kimura M."/>
            <person name="Imaoka K."/>
            <person name="Morikawa S."/>
            <person name="Maeda K."/>
        </authorList>
    </citation>
    <scope>NUCLEOTIDE SEQUENCE [LARGE SCALE GENOMIC DNA]</scope>
    <source>
        <strain evidence="12">KC07070</strain>
    </source>
</reference>
<dbReference type="Gene3D" id="3.10.450.350">
    <property type="match status" value="2"/>
</dbReference>
<evidence type="ECO:0000256" key="4">
    <source>
        <dbReference type="ARBA" id="ARBA00022723"/>
    </source>
</evidence>
<dbReference type="OrthoDB" id="9810477at2"/>
<feature type="domain" description="M23ase beta-sheet core" evidence="9">
    <location>
        <begin position="291"/>
        <end position="385"/>
    </location>
</feature>
<dbReference type="Gene3D" id="2.70.70.10">
    <property type="entry name" value="Glucose Permease (Domain IIA)"/>
    <property type="match status" value="1"/>
</dbReference>
<dbReference type="EMBL" id="BLBC01000012">
    <property type="protein sequence ID" value="GET46622.1"/>
    <property type="molecule type" value="Genomic_DNA"/>
</dbReference>
<dbReference type="PANTHER" id="PTHR21666">
    <property type="entry name" value="PEPTIDASE-RELATED"/>
    <property type="match status" value="1"/>
</dbReference>
<keyword evidence="5" id="KW-0378">Hydrolase</keyword>
<evidence type="ECO:0000256" key="6">
    <source>
        <dbReference type="ARBA" id="ARBA00022833"/>
    </source>
</evidence>
<dbReference type="SUPFAM" id="SSF51261">
    <property type="entry name" value="Duplicated hybrid motif"/>
    <property type="match status" value="1"/>
</dbReference>
<gene>
    <name evidence="11" type="ORF">RCZ01_19240</name>
</gene>
<comment type="caution">
    <text evidence="11">The sequence shown here is derived from an EMBL/GenBank/DDBJ whole genome shotgun (WGS) entry which is preliminary data.</text>
</comment>
<name>A0A5M4BBB8_9FLAO</name>
<keyword evidence="4" id="KW-0479">Metal-binding</keyword>
<comment type="subcellular location">
    <subcellularLocation>
        <location evidence="2">Cell envelope</location>
    </subcellularLocation>
</comment>
<organism evidence="11 12">
    <name type="scientific">Capnocytophaga felis</name>
    <dbReference type="NCBI Taxonomy" id="2267611"/>
    <lineage>
        <taxon>Bacteria</taxon>
        <taxon>Pseudomonadati</taxon>
        <taxon>Bacteroidota</taxon>
        <taxon>Flavobacteriia</taxon>
        <taxon>Flavobacteriales</taxon>
        <taxon>Flavobacteriaceae</taxon>
        <taxon>Capnocytophaga</taxon>
    </lineage>
</organism>
<dbReference type="RefSeq" id="WP_155285237.1">
    <property type="nucleotide sequence ID" value="NZ_BLBC01000012.1"/>
</dbReference>
<evidence type="ECO:0000256" key="1">
    <source>
        <dbReference type="ARBA" id="ARBA00001947"/>
    </source>
</evidence>
<keyword evidence="3" id="KW-0645">Protease</keyword>
<dbReference type="Pfam" id="PF19425">
    <property type="entry name" value="Csd3_N2"/>
    <property type="match status" value="1"/>
</dbReference>
<evidence type="ECO:0000256" key="8">
    <source>
        <dbReference type="SAM" id="MobiDB-lite"/>
    </source>
</evidence>
<evidence type="ECO:0000256" key="2">
    <source>
        <dbReference type="ARBA" id="ARBA00004196"/>
    </source>
</evidence>
<dbReference type="AlphaFoldDB" id="A0A5M4BBB8"/>
<evidence type="ECO:0000259" key="10">
    <source>
        <dbReference type="Pfam" id="PF19425"/>
    </source>
</evidence>
<evidence type="ECO:0000259" key="9">
    <source>
        <dbReference type="Pfam" id="PF01551"/>
    </source>
</evidence>
<evidence type="ECO:0000313" key="11">
    <source>
        <dbReference type="EMBL" id="GET46622.1"/>
    </source>
</evidence>
<dbReference type="InterPro" id="IPR050570">
    <property type="entry name" value="Cell_wall_metabolism_enzyme"/>
</dbReference>
<feature type="domain" description="Csd3-like second N-terminal" evidence="10">
    <location>
        <begin position="160"/>
        <end position="278"/>
    </location>
</feature>
<dbReference type="Pfam" id="PF01551">
    <property type="entry name" value="Peptidase_M23"/>
    <property type="match status" value="1"/>
</dbReference>